<keyword evidence="2" id="KW-0963">Cytoplasm</keyword>
<dbReference type="SUPFAM" id="SSF52540">
    <property type="entry name" value="P-loop containing nucleoside triphosphate hydrolases"/>
    <property type="match status" value="1"/>
</dbReference>
<evidence type="ECO:0000256" key="1">
    <source>
        <dbReference type="ARBA" id="ARBA00004245"/>
    </source>
</evidence>
<evidence type="ECO:0000256" key="2">
    <source>
        <dbReference type="ARBA" id="ARBA00022490"/>
    </source>
</evidence>
<dbReference type="PROSITE" id="PS50067">
    <property type="entry name" value="KINESIN_MOTOR_2"/>
    <property type="match status" value="1"/>
</dbReference>
<dbReference type="Pfam" id="PF00225">
    <property type="entry name" value="Kinesin"/>
    <property type="match status" value="1"/>
</dbReference>
<evidence type="ECO:0000259" key="6">
    <source>
        <dbReference type="PROSITE" id="PS50067"/>
    </source>
</evidence>
<name>A0ABP0JLJ4_9DINO</name>
<evidence type="ECO:0000256" key="4">
    <source>
        <dbReference type="ARBA" id="ARBA00023212"/>
    </source>
</evidence>
<accession>A0ABP0JLJ4</accession>
<dbReference type="Proteomes" id="UP001642484">
    <property type="component" value="Unassembled WGS sequence"/>
</dbReference>
<dbReference type="InterPro" id="IPR027417">
    <property type="entry name" value="P-loop_NTPase"/>
</dbReference>
<organism evidence="7 8">
    <name type="scientific">Durusdinium trenchii</name>
    <dbReference type="NCBI Taxonomy" id="1381693"/>
    <lineage>
        <taxon>Eukaryota</taxon>
        <taxon>Sar</taxon>
        <taxon>Alveolata</taxon>
        <taxon>Dinophyceae</taxon>
        <taxon>Suessiales</taxon>
        <taxon>Symbiodiniaceae</taxon>
        <taxon>Durusdinium</taxon>
    </lineage>
</organism>
<protein>
    <recommendedName>
        <fullName evidence="6">Kinesin motor domain-containing protein</fullName>
    </recommendedName>
</protein>
<dbReference type="InterPro" id="IPR036961">
    <property type="entry name" value="Kinesin_motor_dom_sf"/>
</dbReference>
<dbReference type="Gene3D" id="3.40.850.10">
    <property type="entry name" value="Kinesin motor domain"/>
    <property type="match status" value="1"/>
</dbReference>
<gene>
    <name evidence="7" type="ORF">CCMP2556_LOCUS11985</name>
</gene>
<reference evidence="7 8" key="1">
    <citation type="submission" date="2024-02" db="EMBL/GenBank/DDBJ databases">
        <authorList>
            <person name="Chen Y."/>
            <person name="Shah S."/>
            <person name="Dougan E. K."/>
            <person name="Thang M."/>
            <person name="Chan C."/>
        </authorList>
    </citation>
    <scope>NUCLEOTIDE SEQUENCE [LARGE SCALE GENOMIC DNA]</scope>
</reference>
<keyword evidence="4" id="KW-0206">Cytoskeleton</keyword>
<keyword evidence="3" id="KW-0505">Motor protein</keyword>
<comment type="caution">
    <text evidence="7">The sequence shown here is derived from an EMBL/GenBank/DDBJ whole genome shotgun (WGS) entry which is preliminary data.</text>
</comment>
<dbReference type="EMBL" id="CAXAMN010005725">
    <property type="protein sequence ID" value="CAK9015141.1"/>
    <property type="molecule type" value="Genomic_DNA"/>
</dbReference>
<evidence type="ECO:0000256" key="3">
    <source>
        <dbReference type="ARBA" id="ARBA00023175"/>
    </source>
</evidence>
<comment type="subcellular location">
    <subcellularLocation>
        <location evidence="1">Cytoplasm</location>
        <location evidence="1">Cytoskeleton</location>
    </subcellularLocation>
</comment>
<sequence length="167" mass="18221">MYGWPERQSQAGATPAATASTERKEVAVVRILAGGTRQVRSTFHFDDVLTSFSSQEDVFRATLQPLVGQVLAGYETTAFAYGQTGRGLVPRTAAAVLEALVGALETVSISEVAEECVAKAYQKWEPELNLKLFTKLDLANYRWSAEHKSGCSGETGHDFLMANERCE</sequence>
<dbReference type="PANTHER" id="PTHR47970:SF12">
    <property type="entry name" value="KINESIN FAMILY MEMBER 11"/>
    <property type="match status" value="1"/>
</dbReference>
<evidence type="ECO:0000256" key="5">
    <source>
        <dbReference type="PROSITE-ProRule" id="PRU00283"/>
    </source>
</evidence>
<evidence type="ECO:0000313" key="8">
    <source>
        <dbReference type="Proteomes" id="UP001642484"/>
    </source>
</evidence>
<comment type="similarity">
    <text evidence="5">Belongs to the TRAFAC class myosin-kinesin ATPase superfamily. Kinesin family.</text>
</comment>
<dbReference type="InterPro" id="IPR001752">
    <property type="entry name" value="Kinesin_motor_dom"/>
</dbReference>
<dbReference type="PANTHER" id="PTHR47970">
    <property type="entry name" value="KINESIN-LIKE PROTEIN KIF11"/>
    <property type="match status" value="1"/>
</dbReference>
<proteinExistence type="inferred from homology"/>
<dbReference type="InterPro" id="IPR047149">
    <property type="entry name" value="KIF11-like"/>
</dbReference>
<keyword evidence="8" id="KW-1185">Reference proteome</keyword>
<feature type="domain" description="Kinesin motor" evidence="6">
    <location>
        <begin position="1"/>
        <end position="87"/>
    </location>
</feature>
<comment type="caution">
    <text evidence="5">Lacks conserved residue(s) required for the propagation of feature annotation.</text>
</comment>
<evidence type="ECO:0000313" key="7">
    <source>
        <dbReference type="EMBL" id="CAK9015141.1"/>
    </source>
</evidence>